<organism evidence="1 2">
    <name type="scientific">Bacteroides fragilis str. 3988T(B)14</name>
    <dbReference type="NCBI Taxonomy" id="1339315"/>
    <lineage>
        <taxon>Bacteria</taxon>
        <taxon>Pseudomonadati</taxon>
        <taxon>Bacteroidota</taxon>
        <taxon>Bacteroidia</taxon>
        <taxon>Bacteroidales</taxon>
        <taxon>Bacteroidaceae</taxon>
        <taxon>Bacteroides</taxon>
    </lineage>
</organism>
<protein>
    <submittedName>
        <fullName evidence="1">Uncharacterized protein</fullName>
    </submittedName>
</protein>
<sequence>MTMKHLFSTIFNSLKHIESDGCTYFRRNRPGYDSHDVFVVNNED</sequence>
<evidence type="ECO:0000313" key="2">
    <source>
        <dbReference type="Proteomes" id="UP000020529"/>
    </source>
</evidence>
<comment type="caution">
    <text evidence="1">The sequence shown here is derived from an EMBL/GenBank/DDBJ whole genome shotgun (WGS) entry which is preliminary data.</text>
</comment>
<evidence type="ECO:0000313" key="1">
    <source>
        <dbReference type="EMBL" id="EXY72790.1"/>
    </source>
</evidence>
<accession>A0A015VX61</accession>
<dbReference type="AlphaFoldDB" id="A0A015VX61"/>
<gene>
    <name evidence="1" type="ORF">M124_3470</name>
</gene>
<proteinExistence type="predicted"/>
<dbReference type="EMBL" id="JGCY01000392">
    <property type="protein sequence ID" value="EXY72790.1"/>
    <property type="molecule type" value="Genomic_DNA"/>
</dbReference>
<dbReference type="Proteomes" id="UP000020529">
    <property type="component" value="Unassembled WGS sequence"/>
</dbReference>
<name>A0A015VX61_BACFG</name>
<reference evidence="1 2" key="1">
    <citation type="submission" date="2014-02" db="EMBL/GenBank/DDBJ databases">
        <authorList>
            <person name="Sears C."/>
            <person name="Carroll K."/>
            <person name="Sack B.R."/>
            <person name="Qadri F."/>
            <person name="Myers L.L."/>
            <person name="Chung G.-T."/>
            <person name="Escheverria P."/>
            <person name="Fraser C.M."/>
            <person name="Sadzewicz L."/>
            <person name="Shefchek K.A."/>
            <person name="Tallon L."/>
            <person name="Das S.P."/>
            <person name="Daugherty S."/>
            <person name="Mongodin E.F."/>
        </authorList>
    </citation>
    <scope>NUCLEOTIDE SEQUENCE [LARGE SCALE GENOMIC DNA]</scope>
    <source>
        <strain evidence="2">3988T(B)14</strain>
    </source>
</reference>